<dbReference type="InParanoid" id="A0A0D0DJY8"/>
<name>A0A0D0DJY8_9AGAM</name>
<dbReference type="HOGENOM" id="CLU_3033085_0_0_1"/>
<protein>
    <submittedName>
        <fullName evidence="1">Uncharacterized protein</fullName>
    </submittedName>
</protein>
<evidence type="ECO:0000313" key="2">
    <source>
        <dbReference type="Proteomes" id="UP000054538"/>
    </source>
</evidence>
<evidence type="ECO:0000313" key="1">
    <source>
        <dbReference type="EMBL" id="KIK81974.1"/>
    </source>
</evidence>
<dbReference type="AlphaFoldDB" id="A0A0D0DJY8"/>
<proteinExistence type="predicted"/>
<keyword evidence="2" id="KW-1185">Reference proteome</keyword>
<gene>
    <name evidence="1" type="ORF">PAXRUDRAFT_154815</name>
</gene>
<sequence>MLLTYVGVPSHVGIPRHVSRSLWDFPLYAIDLGRNSQPCIKRMDRLIGFDFSSSD</sequence>
<reference evidence="1 2" key="1">
    <citation type="submission" date="2014-04" db="EMBL/GenBank/DDBJ databases">
        <authorList>
            <consortium name="DOE Joint Genome Institute"/>
            <person name="Kuo A."/>
            <person name="Kohler A."/>
            <person name="Jargeat P."/>
            <person name="Nagy L.G."/>
            <person name="Floudas D."/>
            <person name="Copeland A."/>
            <person name="Barry K.W."/>
            <person name="Cichocki N."/>
            <person name="Veneault-Fourrey C."/>
            <person name="LaButti K."/>
            <person name="Lindquist E.A."/>
            <person name="Lipzen A."/>
            <person name="Lundell T."/>
            <person name="Morin E."/>
            <person name="Murat C."/>
            <person name="Sun H."/>
            <person name="Tunlid A."/>
            <person name="Henrissat B."/>
            <person name="Grigoriev I.V."/>
            <person name="Hibbett D.S."/>
            <person name="Martin F."/>
            <person name="Nordberg H.P."/>
            <person name="Cantor M.N."/>
            <person name="Hua S.X."/>
        </authorList>
    </citation>
    <scope>NUCLEOTIDE SEQUENCE [LARGE SCALE GENOMIC DNA]</scope>
    <source>
        <strain evidence="1 2">Ve08.2h10</strain>
    </source>
</reference>
<dbReference type="Proteomes" id="UP000054538">
    <property type="component" value="Unassembled WGS sequence"/>
</dbReference>
<organism evidence="1 2">
    <name type="scientific">Paxillus rubicundulus Ve08.2h10</name>
    <dbReference type="NCBI Taxonomy" id="930991"/>
    <lineage>
        <taxon>Eukaryota</taxon>
        <taxon>Fungi</taxon>
        <taxon>Dikarya</taxon>
        <taxon>Basidiomycota</taxon>
        <taxon>Agaricomycotina</taxon>
        <taxon>Agaricomycetes</taxon>
        <taxon>Agaricomycetidae</taxon>
        <taxon>Boletales</taxon>
        <taxon>Paxilineae</taxon>
        <taxon>Paxillaceae</taxon>
        <taxon>Paxillus</taxon>
    </lineage>
</organism>
<dbReference type="EMBL" id="KN825699">
    <property type="protein sequence ID" value="KIK81974.1"/>
    <property type="molecule type" value="Genomic_DNA"/>
</dbReference>
<accession>A0A0D0DJY8</accession>
<reference evidence="2" key="2">
    <citation type="submission" date="2015-01" db="EMBL/GenBank/DDBJ databases">
        <title>Evolutionary Origins and Diversification of the Mycorrhizal Mutualists.</title>
        <authorList>
            <consortium name="DOE Joint Genome Institute"/>
            <consortium name="Mycorrhizal Genomics Consortium"/>
            <person name="Kohler A."/>
            <person name="Kuo A."/>
            <person name="Nagy L.G."/>
            <person name="Floudas D."/>
            <person name="Copeland A."/>
            <person name="Barry K.W."/>
            <person name="Cichocki N."/>
            <person name="Veneault-Fourrey C."/>
            <person name="LaButti K."/>
            <person name="Lindquist E.A."/>
            <person name="Lipzen A."/>
            <person name="Lundell T."/>
            <person name="Morin E."/>
            <person name="Murat C."/>
            <person name="Riley R."/>
            <person name="Ohm R."/>
            <person name="Sun H."/>
            <person name="Tunlid A."/>
            <person name="Henrissat B."/>
            <person name="Grigoriev I.V."/>
            <person name="Hibbett D.S."/>
            <person name="Martin F."/>
        </authorList>
    </citation>
    <scope>NUCLEOTIDE SEQUENCE [LARGE SCALE GENOMIC DNA]</scope>
    <source>
        <strain evidence="2">Ve08.2h10</strain>
    </source>
</reference>